<feature type="chain" id="PRO_5034780560" evidence="2">
    <location>
        <begin position="22"/>
        <end position="679"/>
    </location>
</feature>
<keyword evidence="4" id="KW-1185">Reference proteome</keyword>
<reference evidence="3" key="1">
    <citation type="journal article" date="2020" name="BMC Genomics">
        <title>Correction to: Identification and distribution of gene clusters required for synthesis of sphingolipid metabolism inhibitors in diverse species of the filamentous fungus Fusarium.</title>
        <authorList>
            <person name="Kim H.S."/>
            <person name="Lohmar J.M."/>
            <person name="Busman M."/>
            <person name="Brown D.W."/>
            <person name="Naumann T.A."/>
            <person name="Divon H.H."/>
            <person name="Lysoe E."/>
            <person name="Uhlig S."/>
            <person name="Proctor R.H."/>
        </authorList>
    </citation>
    <scope>NUCLEOTIDE SEQUENCE</scope>
    <source>
        <strain evidence="3">NRRL 20472</strain>
    </source>
</reference>
<dbReference type="AlphaFoldDB" id="A0A8H4TT82"/>
<reference evidence="3" key="2">
    <citation type="submission" date="2020-05" db="EMBL/GenBank/DDBJ databases">
        <authorList>
            <person name="Kim H.-S."/>
            <person name="Proctor R.H."/>
            <person name="Brown D.W."/>
        </authorList>
    </citation>
    <scope>NUCLEOTIDE SEQUENCE</scope>
    <source>
        <strain evidence="3">NRRL 20472</strain>
    </source>
</reference>
<evidence type="ECO:0000313" key="4">
    <source>
        <dbReference type="Proteomes" id="UP000622797"/>
    </source>
</evidence>
<evidence type="ECO:0000256" key="1">
    <source>
        <dbReference type="SAM" id="MobiDB-lite"/>
    </source>
</evidence>
<organism evidence="3 4">
    <name type="scientific">Fusarium sarcochroum</name>
    <dbReference type="NCBI Taxonomy" id="1208366"/>
    <lineage>
        <taxon>Eukaryota</taxon>
        <taxon>Fungi</taxon>
        <taxon>Dikarya</taxon>
        <taxon>Ascomycota</taxon>
        <taxon>Pezizomycotina</taxon>
        <taxon>Sordariomycetes</taxon>
        <taxon>Hypocreomycetidae</taxon>
        <taxon>Hypocreales</taxon>
        <taxon>Nectriaceae</taxon>
        <taxon>Fusarium</taxon>
        <taxon>Fusarium lateritium species complex</taxon>
    </lineage>
</organism>
<accession>A0A8H4TT82</accession>
<evidence type="ECO:0000256" key="2">
    <source>
        <dbReference type="SAM" id="SignalP"/>
    </source>
</evidence>
<feature type="compositionally biased region" description="Low complexity" evidence="1">
    <location>
        <begin position="149"/>
        <end position="172"/>
    </location>
</feature>
<feature type="compositionally biased region" description="Polar residues" evidence="1">
    <location>
        <begin position="112"/>
        <end position="148"/>
    </location>
</feature>
<dbReference type="Gene3D" id="2.60.120.260">
    <property type="entry name" value="Galactose-binding domain-like"/>
    <property type="match status" value="3"/>
</dbReference>
<gene>
    <name evidence="3" type="ORF">FSARC_8372</name>
</gene>
<name>A0A8H4TT82_9HYPO</name>
<feature type="region of interest" description="Disordered" evidence="1">
    <location>
        <begin position="19"/>
        <end position="172"/>
    </location>
</feature>
<protein>
    <submittedName>
        <fullName evidence="3">Uncharacterized protein</fullName>
    </submittedName>
</protein>
<dbReference type="OrthoDB" id="5099116at2759"/>
<proteinExistence type="predicted"/>
<dbReference type="EMBL" id="JABEXW010000461">
    <property type="protein sequence ID" value="KAF4963626.1"/>
    <property type="molecule type" value="Genomic_DNA"/>
</dbReference>
<comment type="caution">
    <text evidence="3">The sequence shown here is derived from an EMBL/GenBank/DDBJ whole genome shotgun (WGS) entry which is preliminary data.</text>
</comment>
<sequence>MVSLKAIAAAIAAANLLGADAGPCRPGTKTSLSLSGSETLSSSPTISTSISGSSAMSTDPTSSPDTTLSTDGTTDSNPTTSGNPTSSSSETLSYPTSSSNPTTSGNPTSSTIATFSSPTISVDSTTSNDATTSVDSTMSVDPTTSGNPTTSADTTASEDSTTTSADPTTTTTSVCVEPTNMLRRPGFEPSNDGDVWGFYWGGGEISEDTANARTGDWLAVLPVPNGQERRMEQRITVVSETEYTISFYYAVANPPSVDTQCFLFATFDYYTLLKRVPLPSDSEYHLYSERFISADNLDPVVEIGISCPQANNGYTATIYIDDTEVRDPAKDCDATPVDPSAPSEATLLIPAEPESPRCPVNVARIPGFEPENGNQAWAFYNNGEFVQDESNARTGEWSALLPGQPSNNAIYLEQNFNAEDVIAGEDYDFHFFWKAKTLPDNGQCYITGGYNDNTVYQAAEVNLDATSSTGYSIFSVRFQMPAGPLLLQIILYCDYSTGNQEPGAVYVDDTALIRVGGCEAYPKTGALIENPSFEIRATEDSAYAWFGTNGMTIKAGTEDANGPSPNSGNNFLYTQLEFTKRSGTMTKQLASSLNAGQAYDLQFNWSAGSAYSAGDCAFTIAFGSNSQTSDLNDDISPYEYQLFQHSFTPAEDATSMSVTVSCKETSEFPDFAFDDFVLN</sequence>
<feature type="compositionally biased region" description="Low complexity" evidence="1">
    <location>
        <begin position="19"/>
        <end position="111"/>
    </location>
</feature>
<keyword evidence="2" id="KW-0732">Signal</keyword>
<evidence type="ECO:0000313" key="3">
    <source>
        <dbReference type="EMBL" id="KAF4963626.1"/>
    </source>
</evidence>
<feature type="signal peptide" evidence="2">
    <location>
        <begin position="1"/>
        <end position="21"/>
    </location>
</feature>
<dbReference type="Proteomes" id="UP000622797">
    <property type="component" value="Unassembled WGS sequence"/>
</dbReference>